<feature type="transmembrane region" description="Helical" evidence="5">
    <location>
        <begin position="341"/>
        <end position="361"/>
    </location>
</feature>
<feature type="transmembrane region" description="Helical" evidence="5">
    <location>
        <begin position="406"/>
        <end position="429"/>
    </location>
</feature>
<dbReference type="EMBL" id="JAKNSF020000013">
    <property type="protein sequence ID" value="KAK7735451.1"/>
    <property type="molecule type" value="Genomic_DNA"/>
</dbReference>
<evidence type="ECO:0000259" key="6">
    <source>
        <dbReference type="PROSITE" id="PS50850"/>
    </source>
</evidence>
<comment type="subcellular location">
    <subcellularLocation>
        <location evidence="1">Membrane</location>
        <topology evidence="1">Multi-pass membrane protein</topology>
    </subcellularLocation>
</comment>
<keyword evidence="4 5" id="KW-0472">Membrane</keyword>
<dbReference type="PANTHER" id="PTHR23502">
    <property type="entry name" value="MAJOR FACILITATOR SUPERFAMILY"/>
    <property type="match status" value="1"/>
</dbReference>
<dbReference type="InterPro" id="IPR036259">
    <property type="entry name" value="MFS_trans_sf"/>
</dbReference>
<feature type="transmembrane region" description="Helical" evidence="5">
    <location>
        <begin position="248"/>
        <end position="269"/>
    </location>
</feature>
<dbReference type="PANTHER" id="PTHR23502:SF26">
    <property type="entry name" value="MAJOR FACILITATOR SUPERFAMILY (MFS) PROFILE DOMAIN-CONTAINING PROTEIN"/>
    <property type="match status" value="1"/>
</dbReference>
<keyword evidence="2 5" id="KW-0812">Transmembrane</keyword>
<feature type="transmembrane region" description="Helical" evidence="5">
    <location>
        <begin position="105"/>
        <end position="123"/>
    </location>
</feature>
<keyword evidence="8" id="KW-1185">Reference proteome</keyword>
<dbReference type="SUPFAM" id="SSF103473">
    <property type="entry name" value="MFS general substrate transporter"/>
    <property type="match status" value="1"/>
</dbReference>
<evidence type="ECO:0000256" key="4">
    <source>
        <dbReference type="ARBA" id="ARBA00023136"/>
    </source>
</evidence>
<feature type="transmembrane region" description="Helical" evidence="5">
    <location>
        <begin position="129"/>
        <end position="149"/>
    </location>
</feature>
<keyword evidence="3 5" id="KW-1133">Transmembrane helix</keyword>
<feature type="transmembrane region" description="Helical" evidence="5">
    <location>
        <begin position="211"/>
        <end position="228"/>
    </location>
</feature>
<evidence type="ECO:0000256" key="3">
    <source>
        <dbReference type="ARBA" id="ARBA00022989"/>
    </source>
</evidence>
<feature type="transmembrane region" description="Helical" evidence="5">
    <location>
        <begin position="41"/>
        <end position="68"/>
    </location>
</feature>
<evidence type="ECO:0000256" key="2">
    <source>
        <dbReference type="ARBA" id="ARBA00022692"/>
    </source>
</evidence>
<evidence type="ECO:0000313" key="8">
    <source>
        <dbReference type="Proteomes" id="UP001430848"/>
    </source>
</evidence>
<sequence>MPSPSVSIQQVNLTITSYLVIQGIAPLIWGPLSDTIGRRPVYLASFSIYIVANIALSFTPNYAVLVAFRAMQAAGAASTASIGNGVLQDICPISERGGYISFYQAVRNFAVAFGPVLGGILAQSLGFRAIFVFLLGLSAAVGLLLAFFLPETMRSLAGNGSWRLKGPIYQSLWRMVRPPKYVRDPDKKPSRKKVTLGTFVGPFKLLVRKEVAFNVYFFGLIYAVWSMVTSSTTNLFATDFGLNELLLGVIYLPNGFGTIVGSAIIGKVLNRDFAAATEAYKTTHDLPDSYELSPKNVPPNFAIERLRLRRLPWALALFIFTIAGYGFSLSFPSAYDRPGWIALPLTLQFLIAASANAMFSINQTLVADLCPGKGASSTGINNLVRCTLAAIMVAFVDEMIKTLGAGATYLGLAFLVIAATPLFIANWLWGMEWRLSRAQHENEEKEKN</sequence>
<protein>
    <recommendedName>
        <fullName evidence="6">Major facilitator superfamily (MFS) profile domain-containing protein</fullName>
    </recommendedName>
</protein>
<feature type="transmembrane region" description="Helical" evidence="5">
    <location>
        <begin position="313"/>
        <end position="335"/>
    </location>
</feature>
<reference evidence="7 8" key="1">
    <citation type="submission" date="2024-02" db="EMBL/GenBank/DDBJ databases">
        <title>De novo assembly and annotation of 12 fungi associated with fruit tree decline syndrome in Ontario, Canada.</title>
        <authorList>
            <person name="Sulman M."/>
            <person name="Ellouze W."/>
            <person name="Ilyukhin E."/>
        </authorList>
    </citation>
    <scope>NUCLEOTIDE SEQUENCE [LARGE SCALE GENOMIC DNA]</scope>
    <source>
        <strain evidence="7 8">M169</strain>
    </source>
</reference>
<accession>A0ABR1PFC0</accession>
<proteinExistence type="predicted"/>
<organism evidence="7 8">
    <name type="scientific">Diaporthe eres</name>
    <name type="common">Phomopsis oblonga</name>
    <dbReference type="NCBI Taxonomy" id="83184"/>
    <lineage>
        <taxon>Eukaryota</taxon>
        <taxon>Fungi</taxon>
        <taxon>Dikarya</taxon>
        <taxon>Ascomycota</taxon>
        <taxon>Pezizomycotina</taxon>
        <taxon>Sordariomycetes</taxon>
        <taxon>Sordariomycetidae</taxon>
        <taxon>Diaporthales</taxon>
        <taxon>Diaporthaceae</taxon>
        <taxon>Diaporthe</taxon>
        <taxon>Diaporthe eres species complex</taxon>
    </lineage>
</organism>
<evidence type="ECO:0000256" key="1">
    <source>
        <dbReference type="ARBA" id="ARBA00004141"/>
    </source>
</evidence>
<dbReference type="Pfam" id="PF07690">
    <property type="entry name" value="MFS_1"/>
    <property type="match status" value="1"/>
</dbReference>
<name>A0ABR1PFC0_DIAER</name>
<feature type="transmembrane region" description="Helical" evidence="5">
    <location>
        <begin position="382"/>
        <end position="400"/>
    </location>
</feature>
<gene>
    <name evidence="7" type="ORF">SLS63_003921</name>
</gene>
<dbReference type="PROSITE" id="PS50850">
    <property type="entry name" value="MFS"/>
    <property type="match status" value="1"/>
</dbReference>
<evidence type="ECO:0000256" key="5">
    <source>
        <dbReference type="SAM" id="Phobius"/>
    </source>
</evidence>
<evidence type="ECO:0000313" key="7">
    <source>
        <dbReference type="EMBL" id="KAK7735451.1"/>
    </source>
</evidence>
<dbReference type="Gene3D" id="1.20.1250.20">
    <property type="entry name" value="MFS general substrate transporter like domains"/>
    <property type="match status" value="1"/>
</dbReference>
<dbReference type="InterPro" id="IPR011701">
    <property type="entry name" value="MFS"/>
</dbReference>
<feature type="transmembrane region" description="Helical" evidence="5">
    <location>
        <begin position="12"/>
        <end position="29"/>
    </location>
</feature>
<comment type="caution">
    <text evidence="7">The sequence shown here is derived from an EMBL/GenBank/DDBJ whole genome shotgun (WGS) entry which is preliminary data.</text>
</comment>
<dbReference type="Proteomes" id="UP001430848">
    <property type="component" value="Unassembled WGS sequence"/>
</dbReference>
<feature type="domain" description="Major facilitator superfamily (MFS) profile" evidence="6">
    <location>
        <begin position="1"/>
        <end position="436"/>
    </location>
</feature>
<dbReference type="InterPro" id="IPR020846">
    <property type="entry name" value="MFS_dom"/>
</dbReference>